<dbReference type="Gene3D" id="1.20.1560.10">
    <property type="entry name" value="ABC transporter type 1, transmembrane domain"/>
    <property type="match status" value="1"/>
</dbReference>
<dbReference type="Gene3D" id="3.40.50.300">
    <property type="entry name" value="P-loop containing nucleotide triphosphate hydrolases"/>
    <property type="match status" value="1"/>
</dbReference>
<keyword evidence="10" id="KW-1185">Reference proteome</keyword>
<dbReference type="InterPro" id="IPR011527">
    <property type="entry name" value="ABC1_TM_dom"/>
</dbReference>
<dbReference type="PANTHER" id="PTHR11384">
    <property type="entry name" value="ATP-BINDING CASSETTE, SUB-FAMILY D MEMBER"/>
    <property type="match status" value="1"/>
</dbReference>
<dbReference type="InterPro" id="IPR017871">
    <property type="entry name" value="ABC_transporter-like_CS"/>
</dbReference>
<dbReference type="PROSITE" id="PS50893">
    <property type="entry name" value="ABC_TRANSPORTER_2"/>
    <property type="match status" value="1"/>
</dbReference>
<dbReference type="SUPFAM" id="SSF90123">
    <property type="entry name" value="ABC transporter transmembrane region"/>
    <property type="match status" value="1"/>
</dbReference>
<keyword evidence="2" id="KW-0813">Transport</keyword>
<dbReference type="Pfam" id="PF00005">
    <property type="entry name" value="ABC_tran"/>
    <property type="match status" value="1"/>
</dbReference>
<feature type="domain" description="ABC transporter" evidence="7">
    <location>
        <begin position="389"/>
        <end position="603"/>
    </location>
</feature>
<gene>
    <name evidence="9" type="ORF">EGW08_007938</name>
</gene>
<evidence type="ECO:0000259" key="8">
    <source>
        <dbReference type="PROSITE" id="PS50929"/>
    </source>
</evidence>
<evidence type="ECO:0000256" key="4">
    <source>
        <dbReference type="ARBA" id="ARBA00022989"/>
    </source>
</evidence>
<comment type="similarity">
    <text evidence="1">Belongs to the ABC transporter superfamily. ABCD family. Peroxisomal fatty acyl CoA transporter (TC 3.A.1.203) subfamily.</text>
</comment>
<name>A0A433TRV6_ELYCH</name>
<protein>
    <recommendedName>
        <fullName evidence="11">ABC transporter domain-containing protein</fullName>
    </recommendedName>
</protein>
<feature type="domain" description="ABC transmembrane type-1" evidence="8">
    <location>
        <begin position="104"/>
        <end position="313"/>
    </location>
</feature>
<dbReference type="Pfam" id="PF06472">
    <property type="entry name" value="ABC_membrane_2"/>
    <property type="match status" value="1"/>
</dbReference>
<dbReference type="PANTHER" id="PTHR11384:SF59">
    <property type="entry name" value="LYSOSOMAL COBALAMIN TRANSPORTER ABCD4"/>
    <property type="match status" value="1"/>
</dbReference>
<evidence type="ECO:0000256" key="3">
    <source>
        <dbReference type="ARBA" id="ARBA00022692"/>
    </source>
</evidence>
<evidence type="ECO:0000313" key="9">
    <source>
        <dbReference type="EMBL" id="RUS84294.1"/>
    </source>
</evidence>
<dbReference type="GO" id="GO:0006635">
    <property type="term" value="P:fatty acid beta-oxidation"/>
    <property type="evidence" value="ECO:0007669"/>
    <property type="project" value="TreeGrafter"/>
</dbReference>
<sequence length="608" mass="69226">MEQSGGFLRAHPASDEAKFDFKFFKRFWRICSILFPSFNSPSVWLTIFLVLLCLLEQVVIYYVGLIGSKYSKIFLDRDESQFLEHTLYAVGVILAEVFILSTKTYIGSVLYITWRGNLCHALHDIYFKDILYYQLNVVDKSIDNPDQRMTQDVDRMCNTFSQVLVPIAILPFTTGYYIYKCWGVTSYLGPVSNVIFFTVFTVFNKLLMSPVVKHFYKQEQREGDFRYNHMQIRTNSESAAFYRSGAVEKGKANKKLHNLLKTQGRLIRREYALNFCVNAADYLGSILSYVAIAVPIFAGRYDHLSPGDLAMLIGQNGFYSIYLINCFTKLIDQSIQMTDVVGTAHRIAQLFEVLGRLKDEQSEDYRFLFGSDERPRTQPLQPNGRTLAFSVNDVTYGLPKSSRLLCKNLSFQLTSGTSILVTGDSGCGKTSLLRVLSGLWPHASGNVNKNMELGPGGLLYLPQKPYFTDGTLREQVIYPLQDSEAVPDDEKMIHFLKLVGLERLLDRLGGIDAETDWNWYDEMSPGEMQRLSFVRLFFHNPPFAILDEATSQVSEEVERLLYETCLQLGITVMSVGHRSTVRTYHSMELHLDNAGSWSLTPIISPEPS</sequence>
<evidence type="ECO:0000256" key="6">
    <source>
        <dbReference type="SAM" id="Phobius"/>
    </source>
</evidence>
<feature type="transmembrane region" description="Helical" evidence="6">
    <location>
        <begin position="271"/>
        <end position="297"/>
    </location>
</feature>
<dbReference type="SUPFAM" id="SSF52540">
    <property type="entry name" value="P-loop containing nucleoside triphosphate hydrolases"/>
    <property type="match status" value="1"/>
</dbReference>
<dbReference type="GO" id="GO:0005524">
    <property type="term" value="F:ATP binding"/>
    <property type="evidence" value="ECO:0007669"/>
    <property type="project" value="InterPro"/>
</dbReference>
<keyword evidence="3 6" id="KW-0812">Transmembrane</keyword>
<dbReference type="AlphaFoldDB" id="A0A433TRV6"/>
<dbReference type="PROSITE" id="PS00211">
    <property type="entry name" value="ABC_TRANSPORTER_1"/>
    <property type="match status" value="1"/>
</dbReference>
<dbReference type="PROSITE" id="PS50929">
    <property type="entry name" value="ABC_TM1F"/>
    <property type="match status" value="1"/>
</dbReference>
<dbReference type="GO" id="GO:0140359">
    <property type="term" value="F:ABC-type transporter activity"/>
    <property type="evidence" value="ECO:0007669"/>
    <property type="project" value="InterPro"/>
</dbReference>
<keyword evidence="4 6" id="KW-1133">Transmembrane helix</keyword>
<dbReference type="CDD" id="cd03223">
    <property type="entry name" value="ABCD_peroxisomal_ALDP"/>
    <property type="match status" value="1"/>
</dbReference>
<dbReference type="STRING" id="188477.A0A433TRV6"/>
<evidence type="ECO:0000313" key="10">
    <source>
        <dbReference type="Proteomes" id="UP000271974"/>
    </source>
</evidence>
<organism evidence="9 10">
    <name type="scientific">Elysia chlorotica</name>
    <name type="common">Eastern emerald elysia</name>
    <name type="synonym">Sea slug</name>
    <dbReference type="NCBI Taxonomy" id="188477"/>
    <lineage>
        <taxon>Eukaryota</taxon>
        <taxon>Metazoa</taxon>
        <taxon>Spiralia</taxon>
        <taxon>Lophotrochozoa</taxon>
        <taxon>Mollusca</taxon>
        <taxon>Gastropoda</taxon>
        <taxon>Heterobranchia</taxon>
        <taxon>Euthyneura</taxon>
        <taxon>Panpulmonata</taxon>
        <taxon>Sacoglossa</taxon>
        <taxon>Placobranchoidea</taxon>
        <taxon>Plakobranchidae</taxon>
        <taxon>Elysia</taxon>
    </lineage>
</organism>
<dbReference type="InterPro" id="IPR027417">
    <property type="entry name" value="P-loop_NTPase"/>
</dbReference>
<accession>A0A433TRV6</accession>
<dbReference type="GO" id="GO:0042760">
    <property type="term" value="P:very long-chain fatty acid catabolic process"/>
    <property type="evidence" value="ECO:0007669"/>
    <property type="project" value="TreeGrafter"/>
</dbReference>
<dbReference type="InterPro" id="IPR036640">
    <property type="entry name" value="ABC1_TM_sf"/>
</dbReference>
<dbReference type="InterPro" id="IPR003439">
    <property type="entry name" value="ABC_transporter-like_ATP-bd"/>
</dbReference>
<evidence type="ECO:0000259" key="7">
    <source>
        <dbReference type="PROSITE" id="PS50893"/>
    </source>
</evidence>
<evidence type="ECO:0008006" key="11">
    <source>
        <dbReference type="Google" id="ProtNLM"/>
    </source>
</evidence>
<dbReference type="GO" id="GO:0007031">
    <property type="term" value="P:peroxisome organization"/>
    <property type="evidence" value="ECO:0007669"/>
    <property type="project" value="TreeGrafter"/>
</dbReference>
<dbReference type="GO" id="GO:0005778">
    <property type="term" value="C:peroxisomal membrane"/>
    <property type="evidence" value="ECO:0007669"/>
    <property type="project" value="TreeGrafter"/>
</dbReference>
<dbReference type="Proteomes" id="UP000271974">
    <property type="component" value="Unassembled WGS sequence"/>
</dbReference>
<feature type="transmembrane region" description="Helical" evidence="6">
    <location>
        <begin position="187"/>
        <end position="207"/>
    </location>
</feature>
<dbReference type="GO" id="GO:0015910">
    <property type="term" value="P:long-chain fatty acid import into peroxisome"/>
    <property type="evidence" value="ECO:0007669"/>
    <property type="project" value="TreeGrafter"/>
</dbReference>
<feature type="transmembrane region" description="Helical" evidence="6">
    <location>
        <begin position="43"/>
        <end position="65"/>
    </location>
</feature>
<evidence type="ECO:0000256" key="2">
    <source>
        <dbReference type="ARBA" id="ARBA00022448"/>
    </source>
</evidence>
<dbReference type="GO" id="GO:0005324">
    <property type="term" value="F:long-chain fatty acid transmembrane transporter activity"/>
    <property type="evidence" value="ECO:0007669"/>
    <property type="project" value="TreeGrafter"/>
</dbReference>
<proteinExistence type="inferred from homology"/>
<evidence type="ECO:0000256" key="1">
    <source>
        <dbReference type="ARBA" id="ARBA00008575"/>
    </source>
</evidence>
<comment type="caution">
    <text evidence="9">The sequence shown here is derived from an EMBL/GenBank/DDBJ whole genome shotgun (WGS) entry which is preliminary data.</text>
</comment>
<evidence type="ECO:0000256" key="5">
    <source>
        <dbReference type="ARBA" id="ARBA00023136"/>
    </source>
</evidence>
<dbReference type="EMBL" id="RQTK01000210">
    <property type="protein sequence ID" value="RUS84294.1"/>
    <property type="molecule type" value="Genomic_DNA"/>
</dbReference>
<reference evidence="9 10" key="1">
    <citation type="submission" date="2019-01" db="EMBL/GenBank/DDBJ databases">
        <title>A draft genome assembly of the solar-powered sea slug Elysia chlorotica.</title>
        <authorList>
            <person name="Cai H."/>
            <person name="Li Q."/>
            <person name="Fang X."/>
            <person name="Li J."/>
            <person name="Curtis N.E."/>
            <person name="Altenburger A."/>
            <person name="Shibata T."/>
            <person name="Feng M."/>
            <person name="Maeda T."/>
            <person name="Schwartz J.A."/>
            <person name="Shigenobu S."/>
            <person name="Lundholm N."/>
            <person name="Nishiyama T."/>
            <person name="Yang H."/>
            <person name="Hasebe M."/>
            <person name="Li S."/>
            <person name="Pierce S.K."/>
            <person name="Wang J."/>
        </authorList>
    </citation>
    <scope>NUCLEOTIDE SEQUENCE [LARGE SCALE GENOMIC DNA]</scope>
    <source>
        <strain evidence="9">EC2010</strain>
        <tissue evidence="9">Whole organism of an adult</tissue>
    </source>
</reference>
<keyword evidence="5 6" id="KW-0472">Membrane</keyword>
<dbReference type="GO" id="GO:0016887">
    <property type="term" value="F:ATP hydrolysis activity"/>
    <property type="evidence" value="ECO:0007669"/>
    <property type="project" value="InterPro"/>
</dbReference>
<dbReference type="InterPro" id="IPR050835">
    <property type="entry name" value="ABC_transporter_sub-D"/>
</dbReference>
<dbReference type="OrthoDB" id="422637at2759"/>